<dbReference type="AlphaFoldDB" id="A0A1H9TCG9"/>
<dbReference type="OrthoDB" id="2355666at2"/>
<organism evidence="2 3">
    <name type="scientific">Salisediminibacterium halotolerans</name>
    <dbReference type="NCBI Taxonomy" id="517425"/>
    <lineage>
        <taxon>Bacteria</taxon>
        <taxon>Bacillati</taxon>
        <taxon>Bacillota</taxon>
        <taxon>Bacilli</taxon>
        <taxon>Bacillales</taxon>
        <taxon>Bacillaceae</taxon>
        <taxon>Salisediminibacterium</taxon>
    </lineage>
</organism>
<keyword evidence="1" id="KW-1133">Transmembrane helix</keyword>
<comment type="caution">
    <text evidence="2">The sequence shown here is derived from an EMBL/GenBank/DDBJ whole genome shotgun (WGS) entry which is preliminary data.</text>
</comment>
<reference evidence="3" key="1">
    <citation type="submission" date="2016-10" db="EMBL/GenBank/DDBJ databases">
        <authorList>
            <person name="de Groot N.N."/>
        </authorList>
    </citation>
    <scope>NUCLEOTIDE SEQUENCE [LARGE SCALE GENOMIC DNA]</scope>
    <source>
        <strain evidence="3">10nlg</strain>
    </source>
</reference>
<dbReference type="RefSeq" id="WP_093072685.1">
    <property type="nucleotide sequence ID" value="NZ_FOGV01000009.1"/>
</dbReference>
<evidence type="ECO:0000313" key="3">
    <source>
        <dbReference type="Proteomes" id="UP000199318"/>
    </source>
</evidence>
<dbReference type="Pfam" id="PF14146">
    <property type="entry name" value="DUF4305"/>
    <property type="match status" value="1"/>
</dbReference>
<feature type="transmembrane region" description="Helical" evidence="1">
    <location>
        <begin position="33"/>
        <end position="55"/>
    </location>
</feature>
<accession>A0A1H9TCG9</accession>
<proteinExistence type="predicted"/>
<evidence type="ECO:0008006" key="4">
    <source>
        <dbReference type="Google" id="ProtNLM"/>
    </source>
</evidence>
<keyword evidence="1" id="KW-0472">Membrane</keyword>
<keyword evidence="1" id="KW-0812">Transmembrane</keyword>
<protein>
    <recommendedName>
        <fullName evidence="4">DUF4305 domain-containing protein</fullName>
    </recommendedName>
</protein>
<keyword evidence="3" id="KW-1185">Reference proteome</keyword>
<dbReference type="Proteomes" id="UP000199318">
    <property type="component" value="Unassembled WGS sequence"/>
</dbReference>
<sequence length="66" mass="7674">MVKSPRFMGLMYFTLGTVFLFLAIQWAGTETGWDFMTVLLMIFAALDYFIAFRYFGAARQQADKKE</sequence>
<name>A0A1H9TCG9_9BACI</name>
<dbReference type="InterPro" id="IPR025426">
    <property type="entry name" value="DUF4305"/>
</dbReference>
<evidence type="ECO:0000313" key="2">
    <source>
        <dbReference type="EMBL" id="SER94489.1"/>
    </source>
</evidence>
<evidence type="ECO:0000256" key="1">
    <source>
        <dbReference type="SAM" id="Phobius"/>
    </source>
</evidence>
<feature type="transmembrane region" description="Helical" evidence="1">
    <location>
        <begin position="7"/>
        <end position="27"/>
    </location>
</feature>
<gene>
    <name evidence="2" type="ORF">SAMN05444126_10975</name>
</gene>
<dbReference type="EMBL" id="FOGV01000009">
    <property type="protein sequence ID" value="SER94489.1"/>
    <property type="molecule type" value="Genomic_DNA"/>
</dbReference>